<reference evidence="2" key="1">
    <citation type="submission" date="2021-07" db="EMBL/GenBank/DDBJ databases">
        <authorList>
            <person name="Durling M."/>
        </authorList>
    </citation>
    <scope>NUCLEOTIDE SEQUENCE</scope>
</reference>
<dbReference type="OrthoDB" id="3904217at2759"/>
<dbReference type="InterPro" id="IPR024311">
    <property type="entry name" value="Lipocalin-like"/>
</dbReference>
<gene>
    <name evidence="2" type="ORF">HYFRA_00001660</name>
</gene>
<evidence type="ECO:0000313" key="2">
    <source>
        <dbReference type="EMBL" id="CAG8959754.1"/>
    </source>
</evidence>
<proteinExistence type="predicted"/>
<accession>A0A9N9L611</accession>
<name>A0A9N9L611_9HELO</name>
<sequence length="154" mass="17578">MHIPYEKVIGVWNMLYFNNTEPCTGWCLPLPPTAKDLGTITITPSRYFSAVITRTDLAVLPPNETWRTINDSVRGQIAWKFVTYSGPISLAWENDSLVSTVDVEVSLTPEWIGSKQKRGVTFKESEGETLMILNPFRDDGPSRTFLYWQRKEGF</sequence>
<dbReference type="Proteomes" id="UP000696280">
    <property type="component" value="Unassembled WGS sequence"/>
</dbReference>
<keyword evidence="3" id="KW-1185">Reference proteome</keyword>
<protein>
    <recommendedName>
        <fullName evidence="1">Lipocalin-like domain-containing protein</fullName>
    </recommendedName>
</protein>
<evidence type="ECO:0000259" key="1">
    <source>
        <dbReference type="Pfam" id="PF13924"/>
    </source>
</evidence>
<dbReference type="EMBL" id="CAJVRL010000092">
    <property type="protein sequence ID" value="CAG8959754.1"/>
    <property type="molecule type" value="Genomic_DNA"/>
</dbReference>
<comment type="caution">
    <text evidence="2">The sequence shown here is derived from an EMBL/GenBank/DDBJ whole genome shotgun (WGS) entry which is preliminary data.</text>
</comment>
<feature type="domain" description="Lipocalin-like" evidence="1">
    <location>
        <begin position="10"/>
        <end position="150"/>
    </location>
</feature>
<dbReference type="AlphaFoldDB" id="A0A9N9L611"/>
<evidence type="ECO:0000313" key="3">
    <source>
        <dbReference type="Proteomes" id="UP000696280"/>
    </source>
</evidence>
<organism evidence="2 3">
    <name type="scientific">Hymenoscyphus fraxineus</name>
    <dbReference type="NCBI Taxonomy" id="746836"/>
    <lineage>
        <taxon>Eukaryota</taxon>
        <taxon>Fungi</taxon>
        <taxon>Dikarya</taxon>
        <taxon>Ascomycota</taxon>
        <taxon>Pezizomycotina</taxon>
        <taxon>Leotiomycetes</taxon>
        <taxon>Helotiales</taxon>
        <taxon>Helotiaceae</taxon>
        <taxon>Hymenoscyphus</taxon>
    </lineage>
</organism>
<dbReference type="Pfam" id="PF13924">
    <property type="entry name" value="Lipocalin_5"/>
    <property type="match status" value="1"/>
</dbReference>